<organism evidence="2 3">
    <name type="scientific">Mycena maculata</name>
    <dbReference type="NCBI Taxonomy" id="230809"/>
    <lineage>
        <taxon>Eukaryota</taxon>
        <taxon>Fungi</taxon>
        <taxon>Dikarya</taxon>
        <taxon>Basidiomycota</taxon>
        <taxon>Agaricomycotina</taxon>
        <taxon>Agaricomycetes</taxon>
        <taxon>Agaricomycetidae</taxon>
        <taxon>Agaricales</taxon>
        <taxon>Marasmiineae</taxon>
        <taxon>Mycenaceae</taxon>
        <taxon>Mycena</taxon>
    </lineage>
</organism>
<feature type="compositionally biased region" description="Polar residues" evidence="1">
    <location>
        <begin position="1"/>
        <end position="11"/>
    </location>
</feature>
<feature type="region of interest" description="Disordered" evidence="1">
    <location>
        <begin position="206"/>
        <end position="226"/>
    </location>
</feature>
<reference evidence="2" key="1">
    <citation type="submission" date="2023-03" db="EMBL/GenBank/DDBJ databases">
        <title>Massive genome expansion in bonnet fungi (Mycena s.s.) driven by repeated elements and novel gene families across ecological guilds.</title>
        <authorList>
            <consortium name="Lawrence Berkeley National Laboratory"/>
            <person name="Harder C.B."/>
            <person name="Miyauchi S."/>
            <person name="Viragh M."/>
            <person name="Kuo A."/>
            <person name="Thoen E."/>
            <person name="Andreopoulos B."/>
            <person name="Lu D."/>
            <person name="Skrede I."/>
            <person name="Drula E."/>
            <person name="Henrissat B."/>
            <person name="Morin E."/>
            <person name="Kohler A."/>
            <person name="Barry K."/>
            <person name="LaButti K."/>
            <person name="Morin E."/>
            <person name="Salamov A."/>
            <person name="Lipzen A."/>
            <person name="Mereny Z."/>
            <person name="Hegedus B."/>
            <person name="Baldrian P."/>
            <person name="Stursova M."/>
            <person name="Weitz H."/>
            <person name="Taylor A."/>
            <person name="Grigoriev I.V."/>
            <person name="Nagy L.G."/>
            <person name="Martin F."/>
            <person name="Kauserud H."/>
        </authorList>
    </citation>
    <scope>NUCLEOTIDE SEQUENCE</scope>
    <source>
        <strain evidence="2">CBHHK188m</strain>
    </source>
</reference>
<name>A0AAD7ILK3_9AGAR</name>
<evidence type="ECO:0000313" key="3">
    <source>
        <dbReference type="Proteomes" id="UP001215280"/>
    </source>
</evidence>
<proteinExistence type="predicted"/>
<protein>
    <submittedName>
        <fullName evidence="2">Uncharacterized protein</fullName>
    </submittedName>
</protein>
<sequence>MPPKPRQTSKTYPPAVPGRPNKHTHRVEWNASFEQSDRACITRDLNLIIAQRTKELMRGEGVLIAIALENLVYSKFEGEWKVLSVERKEELALGACSVPHDNSIICPELTIGSLVGGGERFALTLCPAQAYYGPRSDRDRRVKEVFLFNHSYIYPEYRHSDDAPDLFEAHRYHDHVFLLRTFCIVETLRGIVEAFVHLLSGKARDGDKKARKQQARPEDKKANFDAWPSEEQNPRVCVQLMPQEDWPDREKFCGKQHFDPKILAPTPKGLAEFISCPAVVDGFIRTPALWSRSSRNLKSCRIFSTGSTAPVSKT</sequence>
<dbReference type="EMBL" id="JARJLG010000109">
    <property type="protein sequence ID" value="KAJ7744070.1"/>
    <property type="molecule type" value="Genomic_DNA"/>
</dbReference>
<accession>A0AAD7ILK3</accession>
<comment type="caution">
    <text evidence="2">The sequence shown here is derived from an EMBL/GenBank/DDBJ whole genome shotgun (WGS) entry which is preliminary data.</text>
</comment>
<dbReference type="AlphaFoldDB" id="A0AAD7ILK3"/>
<gene>
    <name evidence="2" type="ORF">DFH07DRAFT_777224</name>
</gene>
<evidence type="ECO:0000313" key="2">
    <source>
        <dbReference type="EMBL" id="KAJ7744070.1"/>
    </source>
</evidence>
<evidence type="ECO:0000256" key="1">
    <source>
        <dbReference type="SAM" id="MobiDB-lite"/>
    </source>
</evidence>
<dbReference type="Proteomes" id="UP001215280">
    <property type="component" value="Unassembled WGS sequence"/>
</dbReference>
<feature type="region of interest" description="Disordered" evidence="1">
    <location>
        <begin position="1"/>
        <end position="22"/>
    </location>
</feature>
<keyword evidence="3" id="KW-1185">Reference proteome</keyword>